<dbReference type="PRINTS" id="PR00413">
    <property type="entry name" value="HADHALOGNASE"/>
</dbReference>
<evidence type="ECO:0000256" key="3">
    <source>
        <dbReference type="ARBA" id="ARBA00022842"/>
    </source>
</evidence>
<keyword evidence="2" id="KW-0378">Hydrolase</keyword>
<dbReference type="PANTHER" id="PTHR46470:SF3">
    <property type="entry name" value="N-ACYLNEURAMINATE-9-PHOSPHATASE"/>
    <property type="match status" value="1"/>
</dbReference>
<dbReference type="NCBIfam" id="TIGR01509">
    <property type="entry name" value="HAD-SF-IA-v3"/>
    <property type="match status" value="1"/>
</dbReference>
<dbReference type="Proteomes" id="UP001445335">
    <property type="component" value="Unassembled WGS sequence"/>
</dbReference>
<dbReference type="SUPFAM" id="SSF56784">
    <property type="entry name" value="HAD-like"/>
    <property type="match status" value="1"/>
</dbReference>
<comment type="caution">
    <text evidence="5">The sequence shown here is derived from an EMBL/GenBank/DDBJ whole genome shotgun (WGS) entry which is preliminary data.</text>
</comment>
<dbReference type="GO" id="GO:0050124">
    <property type="term" value="F:N-acylneuraminate-9-phosphatase activity"/>
    <property type="evidence" value="ECO:0007669"/>
    <property type="project" value="TreeGrafter"/>
</dbReference>
<sequence>MSYSHTLPQMMTCAMPEGCLRTNPPHLKAVFFDLDDTLVLTGEADLKAYADVAALAEERFPNVDVERLLQAWQLLFVQWPWDITDKVPVEQWRAALWTQALAAQGIADAPGGAELQARFRQARLHHFRLEPGAKELVIALRRSGLATAIITNGHPEIQRGKLARCGAADLFGALLVGGEEAAAGAGGKPDPRIFHKAARLVGVQPCEAVMIGDSLSADIQGAQNAGLAASVWVNRGGQARPPQAPEPSEEGAKEA</sequence>
<organism evidence="5 6">
    <name type="scientific">Elliptochloris bilobata</name>
    <dbReference type="NCBI Taxonomy" id="381761"/>
    <lineage>
        <taxon>Eukaryota</taxon>
        <taxon>Viridiplantae</taxon>
        <taxon>Chlorophyta</taxon>
        <taxon>core chlorophytes</taxon>
        <taxon>Trebouxiophyceae</taxon>
        <taxon>Trebouxiophyceae incertae sedis</taxon>
        <taxon>Elliptochloris clade</taxon>
        <taxon>Elliptochloris</taxon>
    </lineage>
</organism>
<dbReference type="InterPro" id="IPR006439">
    <property type="entry name" value="HAD-SF_hydro_IA"/>
</dbReference>
<dbReference type="Gene3D" id="3.40.50.1000">
    <property type="entry name" value="HAD superfamily/HAD-like"/>
    <property type="match status" value="1"/>
</dbReference>
<reference evidence="5 6" key="1">
    <citation type="journal article" date="2024" name="Nat. Commun.">
        <title>Phylogenomics reveals the evolutionary origins of lichenization in chlorophyte algae.</title>
        <authorList>
            <person name="Puginier C."/>
            <person name="Libourel C."/>
            <person name="Otte J."/>
            <person name="Skaloud P."/>
            <person name="Haon M."/>
            <person name="Grisel S."/>
            <person name="Petersen M."/>
            <person name="Berrin J.G."/>
            <person name="Delaux P.M."/>
            <person name="Dal Grande F."/>
            <person name="Keller J."/>
        </authorList>
    </citation>
    <scope>NUCLEOTIDE SEQUENCE [LARGE SCALE GENOMIC DNA]</scope>
    <source>
        <strain evidence="5 6">SAG 245.80</strain>
    </source>
</reference>
<dbReference type="PANTHER" id="PTHR46470">
    <property type="entry name" value="N-ACYLNEURAMINATE-9-PHOSPHATASE"/>
    <property type="match status" value="1"/>
</dbReference>
<keyword evidence="3" id="KW-0460">Magnesium</keyword>
<dbReference type="InterPro" id="IPR023214">
    <property type="entry name" value="HAD_sf"/>
</dbReference>
<dbReference type="SFLD" id="SFLDG01129">
    <property type="entry name" value="C1.5:_HAD__Beta-PGM__Phosphata"/>
    <property type="match status" value="1"/>
</dbReference>
<comment type="cofactor">
    <cofactor evidence="1">
        <name>Mg(2+)</name>
        <dbReference type="ChEBI" id="CHEBI:18420"/>
    </cofactor>
</comment>
<feature type="region of interest" description="Disordered" evidence="4">
    <location>
        <begin position="233"/>
        <end position="255"/>
    </location>
</feature>
<evidence type="ECO:0000313" key="6">
    <source>
        <dbReference type="Proteomes" id="UP001445335"/>
    </source>
</evidence>
<dbReference type="InterPro" id="IPR036412">
    <property type="entry name" value="HAD-like_sf"/>
</dbReference>
<proteinExistence type="predicted"/>
<name>A0AAW1QJM7_9CHLO</name>
<evidence type="ECO:0000256" key="1">
    <source>
        <dbReference type="ARBA" id="ARBA00001946"/>
    </source>
</evidence>
<evidence type="ECO:0000313" key="5">
    <source>
        <dbReference type="EMBL" id="KAK9821301.1"/>
    </source>
</evidence>
<gene>
    <name evidence="5" type="ORF">WJX81_004795</name>
</gene>
<protein>
    <submittedName>
        <fullName evidence="5">Uncharacterized protein</fullName>
    </submittedName>
</protein>
<dbReference type="InterPro" id="IPR051400">
    <property type="entry name" value="HAD-like_hydrolase"/>
</dbReference>
<dbReference type="NCBIfam" id="TIGR01549">
    <property type="entry name" value="HAD-SF-IA-v1"/>
    <property type="match status" value="1"/>
</dbReference>
<dbReference type="AlphaFoldDB" id="A0AAW1QJM7"/>
<keyword evidence="6" id="KW-1185">Reference proteome</keyword>
<dbReference type="GO" id="GO:0046380">
    <property type="term" value="P:N-acetylneuraminate biosynthetic process"/>
    <property type="evidence" value="ECO:0007669"/>
    <property type="project" value="TreeGrafter"/>
</dbReference>
<dbReference type="Gene3D" id="1.20.120.710">
    <property type="entry name" value="Haloacid dehalogenase hydrolase-like domain"/>
    <property type="match status" value="1"/>
</dbReference>
<dbReference type="EMBL" id="JALJOU010000104">
    <property type="protein sequence ID" value="KAK9821301.1"/>
    <property type="molecule type" value="Genomic_DNA"/>
</dbReference>
<dbReference type="Pfam" id="PF00702">
    <property type="entry name" value="Hydrolase"/>
    <property type="match status" value="1"/>
</dbReference>
<evidence type="ECO:0000256" key="4">
    <source>
        <dbReference type="SAM" id="MobiDB-lite"/>
    </source>
</evidence>
<dbReference type="SFLD" id="SFLDS00003">
    <property type="entry name" value="Haloacid_Dehalogenase"/>
    <property type="match status" value="1"/>
</dbReference>
<evidence type="ECO:0000256" key="2">
    <source>
        <dbReference type="ARBA" id="ARBA00022801"/>
    </source>
</evidence>
<accession>A0AAW1QJM7</accession>